<evidence type="ECO:0000256" key="1">
    <source>
        <dbReference type="SAM" id="SignalP"/>
    </source>
</evidence>
<dbReference type="EMBL" id="JBFAUK010000019">
    <property type="protein sequence ID" value="MEV5509170.1"/>
    <property type="molecule type" value="Genomic_DNA"/>
</dbReference>
<organism evidence="2 3">
    <name type="scientific">Streptomyces orinoci</name>
    <name type="common">Streptoverticillium orinoci</name>
    <dbReference type="NCBI Taxonomy" id="67339"/>
    <lineage>
        <taxon>Bacteria</taxon>
        <taxon>Bacillati</taxon>
        <taxon>Actinomycetota</taxon>
        <taxon>Actinomycetes</taxon>
        <taxon>Kitasatosporales</taxon>
        <taxon>Streptomycetaceae</taxon>
        <taxon>Streptomyces</taxon>
    </lineage>
</organism>
<accession>A0ABV3K5U8</accession>
<reference evidence="2 3" key="1">
    <citation type="submission" date="2024-06" db="EMBL/GenBank/DDBJ databases">
        <title>The Natural Products Discovery Center: Release of the First 8490 Sequenced Strains for Exploring Actinobacteria Biosynthetic Diversity.</title>
        <authorList>
            <person name="Kalkreuter E."/>
            <person name="Kautsar S.A."/>
            <person name="Yang D."/>
            <person name="Bader C.D."/>
            <person name="Teijaro C.N."/>
            <person name="Fluegel L."/>
            <person name="Davis C.M."/>
            <person name="Simpson J.R."/>
            <person name="Lauterbach L."/>
            <person name="Steele A.D."/>
            <person name="Gui C."/>
            <person name="Meng S."/>
            <person name="Li G."/>
            <person name="Viehrig K."/>
            <person name="Ye F."/>
            <person name="Su P."/>
            <person name="Kiefer A.F."/>
            <person name="Nichols A."/>
            <person name="Cepeda A.J."/>
            <person name="Yan W."/>
            <person name="Fan B."/>
            <person name="Jiang Y."/>
            <person name="Adhikari A."/>
            <person name="Zheng C.-J."/>
            <person name="Schuster L."/>
            <person name="Cowan T.M."/>
            <person name="Smanski M.J."/>
            <person name="Chevrette M.G."/>
            <person name="De Carvalho L.P.S."/>
            <person name="Shen B."/>
        </authorList>
    </citation>
    <scope>NUCLEOTIDE SEQUENCE [LARGE SCALE GENOMIC DNA]</scope>
    <source>
        <strain evidence="2 3">NPDC052347</strain>
    </source>
</reference>
<keyword evidence="1" id="KW-0732">Signal</keyword>
<dbReference type="RefSeq" id="WP_109282196.1">
    <property type="nucleotide sequence ID" value="NZ_JBFAUK010000019.1"/>
</dbReference>
<name>A0ABV3K5U8_STRON</name>
<sequence length="206" mass="21847">MSRRRTALRVTLATAALAGAVLAPVSAAFAADAAPASASGHAPITEKRLPDGNKAIIYPMSAHNFTAVIVSPRNAELAVLGAKYPVYRHGSWVIKLNARTGQITADRVKPVPNCQVTKETGAGAGTMALLKTDLNGPHAAFLDGDTHKRFTVWLDRKHPVLPKRYGFMAKIVGANTKHPKLVFNFEGGGHPSATVTFPALPASCHR</sequence>
<gene>
    <name evidence="2" type="ORF">AB0L16_22510</name>
</gene>
<keyword evidence="3" id="KW-1185">Reference proteome</keyword>
<feature type="chain" id="PRO_5046004100" evidence="1">
    <location>
        <begin position="31"/>
        <end position="206"/>
    </location>
</feature>
<evidence type="ECO:0000313" key="3">
    <source>
        <dbReference type="Proteomes" id="UP001552594"/>
    </source>
</evidence>
<dbReference type="PROSITE" id="PS51318">
    <property type="entry name" value="TAT"/>
    <property type="match status" value="1"/>
</dbReference>
<dbReference type="Proteomes" id="UP001552594">
    <property type="component" value="Unassembled WGS sequence"/>
</dbReference>
<feature type="signal peptide" evidence="1">
    <location>
        <begin position="1"/>
        <end position="30"/>
    </location>
</feature>
<dbReference type="InterPro" id="IPR006311">
    <property type="entry name" value="TAT_signal"/>
</dbReference>
<protein>
    <submittedName>
        <fullName evidence="2">Uncharacterized protein</fullName>
    </submittedName>
</protein>
<evidence type="ECO:0000313" key="2">
    <source>
        <dbReference type="EMBL" id="MEV5509170.1"/>
    </source>
</evidence>
<comment type="caution">
    <text evidence="2">The sequence shown here is derived from an EMBL/GenBank/DDBJ whole genome shotgun (WGS) entry which is preliminary data.</text>
</comment>
<proteinExistence type="predicted"/>